<dbReference type="CDD" id="cd18212">
    <property type="entry name" value="BTB_POZ_ZBTB24_ZNF450"/>
    <property type="match status" value="1"/>
</dbReference>
<feature type="region of interest" description="Disordered" evidence="15">
    <location>
        <begin position="215"/>
        <end position="275"/>
    </location>
</feature>
<feature type="compositionally biased region" description="Basic residues" evidence="15">
    <location>
        <begin position="217"/>
        <end position="226"/>
    </location>
</feature>
<dbReference type="FunFam" id="3.30.160.60:FF:000267">
    <property type="entry name" value="Zinc finger and BTB domain-containing 49"/>
    <property type="match status" value="1"/>
</dbReference>
<dbReference type="Proteomes" id="UP000008143">
    <property type="component" value="Chromosome 5"/>
</dbReference>
<dbReference type="GO" id="GO:0005634">
    <property type="term" value="C:nucleus"/>
    <property type="evidence" value="ECO:0000318"/>
    <property type="project" value="GO_Central"/>
</dbReference>
<comment type="similarity">
    <text evidence="2">Belongs to the krueppel C2H2-type zinc-finger protein family.</text>
</comment>
<accession>A0A8J0R1M5</accession>
<dbReference type="PROSITE" id="PS00028">
    <property type="entry name" value="ZINC_FINGER_C2H2_1"/>
    <property type="match status" value="8"/>
</dbReference>
<evidence type="ECO:0000259" key="17">
    <source>
        <dbReference type="PROSITE" id="PS50157"/>
    </source>
</evidence>
<sequence>MPDSVMGGGGDPPCEQFRKEGLAGRGGGWSRAAGTGERHTGTQAGLILCSYALFAWKKMEEATLEFQPVIEVQVNISSKAHTDRVLTCLEEQRKKDFLCDITLIVENVQFRAHKAVLAATSEYFSMMFAEEGDVGQSVYVMEGMVAEIFEALLQFVYTGNVQVGEKALQQILATAQILKVEDLVKAYGNYQEDQNTEKISSGAPVITTTDRINGIPQKRKRGRPKKHCYEKEGENSLKTNVQQSDKFTEHGTEPSKSFFKGNTSNGHEAALASDSEEGFQLKGATSPNFQEGNALLKRHSKRRLQRSIKLRDYRLMEDRDECHAEPVKLTSKKRKQSSLEAQCKDCEKSFKNNHFLAIHQRIHTGERPFRCAECGKGFSQKHSLQVHERIHTGERPYTCTVCNKALATKHSLMEHMSLHAGKKSFTCDQCGKYFSQKRQLKSHYRVHTGRTLPECTICQRKFMDSAQLKKHLRSHTGERPFTCEICGKSFTAKSSLQTHIRIHRGEKPYSCSICGKSFSDSSAKRRHCILHSGKKPFSCPDCSLQFSRMDNLKTHMKIHSKEKHSQVQEAISGGADEVRNILQLQQYQLATTDGEEIQLLVTDTVHNLNFMSGHDQGISIVTADASQGIADQANNLTLITHQPPPLHNLSVTTHPQHVEHIHNMDLLENQVQSMQPKQMHVITFSEKVISQTSEILMSETVRQMPLIHGPSHQSHNLGNQSVRVAEHRQPDLSVNQASRHGTAQLQPQTIVIHTNNSFINTENL</sequence>
<gene>
    <name evidence="19 20" type="primary">zbtb24</name>
</gene>
<name>A0A8J0R1M5_XENTR</name>
<comment type="function">
    <text evidence="11">May be involved in BMP2-induced transcription.</text>
</comment>
<feature type="compositionally biased region" description="Polar residues" evidence="15">
    <location>
        <begin position="236"/>
        <end position="245"/>
    </location>
</feature>
<evidence type="ECO:0000256" key="2">
    <source>
        <dbReference type="ARBA" id="ARBA00006991"/>
    </source>
</evidence>
<keyword evidence="10" id="KW-0539">Nucleus</keyword>
<feature type="domain" description="BTB" evidence="16">
    <location>
        <begin position="99"/>
        <end position="165"/>
    </location>
</feature>
<dbReference type="FunFam" id="3.30.160.60:FF:002343">
    <property type="entry name" value="Zinc finger protein 33A"/>
    <property type="match status" value="1"/>
</dbReference>
<dbReference type="PANTHER" id="PTHR46105:SF8">
    <property type="entry name" value="TRANSCRIPTION REGULATOR PROTEIN BACH2"/>
    <property type="match status" value="1"/>
</dbReference>
<evidence type="ECO:0000256" key="5">
    <source>
        <dbReference type="ARBA" id="ARBA00022771"/>
    </source>
</evidence>
<evidence type="ECO:0000256" key="8">
    <source>
        <dbReference type="ARBA" id="ARBA00023125"/>
    </source>
</evidence>
<evidence type="ECO:0000313" key="20">
    <source>
        <dbReference type="Xenbase" id="XB-GENE-488944"/>
    </source>
</evidence>
<dbReference type="PROSITE" id="PS50097">
    <property type="entry name" value="BTB"/>
    <property type="match status" value="1"/>
</dbReference>
<keyword evidence="5 14" id="KW-0863">Zinc-finger</keyword>
<evidence type="ECO:0000256" key="1">
    <source>
        <dbReference type="ARBA" id="ARBA00004123"/>
    </source>
</evidence>
<dbReference type="InterPro" id="IPR036236">
    <property type="entry name" value="Znf_C2H2_sf"/>
</dbReference>
<keyword evidence="18" id="KW-1185">Reference proteome</keyword>
<feature type="domain" description="C2H2-type" evidence="17">
    <location>
        <begin position="425"/>
        <end position="452"/>
    </location>
</feature>
<reference evidence="19" key="1">
    <citation type="submission" date="2025-08" db="UniProtKB">
        <authorList>
            <consortium name="RefSeq"/>
        </authorList>
    </citation>
    <scope>IDENTIFICATION</scope>
    <source>
        <strain evidence="19">Nigerian</strain>
        <tissue evidence="19">Liver and blood</tissue>
    </source>
</reference>
<dbReference type="CTD" id="9841"/>
<evidence type="ECO:0000313" key="18">
    <source>
        <dbReference type="Proteomes" id="UP000008143"/>
    </source>
</evidence>
<dbReference type="FunFam" id="3.30.160.60:FF:001506">
    <property type="entry name" value="Zinc finger protein"/>
    <property type="match status" value="1"/>
</dbReference>
<evidence type="ECO:0000256" key="15">
    <source>
        <dbReference type="SAM" id="MobiDB-lite"/>
    </source>
</evidence>
<dbReference type="InterPro" id="IPR011333">
    <property type="entry name" value="SKP1/BTB/POZ_sf"/>
</dbReference>
<dbReference type="GO" id="GO:0000981">
    <property type="term" value="F:DNA-binding transcription factor activity, RNA polymerase II-specific"/>
    <property type="evidence" value="ECO:0000318"/>
    <property type="project" value="GO_Central"/>
</dbReference>
<evidence type="ECO:0000256" key="4">
    <source>
        <dbReference type="ARBA" id="ARBA00022737"/>
    </source>
</evidence>
<evidence type="ECO:0000256" key="11">
    <source>
        <dbReference type="ARBA" id="ARBA00056876"/>
    </source>
</evidence>
<dbReference type="SMART" id="SM00355">
    <property type="entry name" value="ZnF_C2H2"/>
    <property type="match status" value="8"/>
</dbReference>
<keyword evidence="9" id="KW-0804">Transcription</keyword>
<dbReference type="InterPro" id="IPR000210">
    <property type="entry name" value="BTB/POZ_dom"/>
</dbReference>
<feature type="domain" description="C2H2-type" evidence="17">
    <location>
        <begin position="397"/>
        <end position="424"/>
    </location>
</feature>
<feature type="domain" description="C2H2-type" evidence="17">
    <location>
        <begin position="537"/>
        <end position="564"/>
    </location>
</feature>
<dbReference type="SUPFAM" id="SSF54695">
    <property type="entry name" value="POZ domain"/>
    <property type="match status" value="1"/>
</dbReference>
<feature type="domain" description="C2H2-type" evidence="17">
    <location>
        <begin position="509"/>
        <end position="536"/>
    </location>
</feature>
<dbReference type="AlphaFoldDB" id="A0A8J0R1M5"/>
<keyword evidence="3" id="KW-0479">Metal-binding</keyword>
<dbReference type="FunFam" id="3.30.160.60:FF:000624">
    <property type="entry name" value="zinc finger protein 697"/>
    <property type="match status" value="2"/>
</dbReference>
<dbReference type="OMA" id="SNHHIQG"/>
<keyword evidence="6" id="KW-0862">Zinc</keyword>
<dbReference type="PANTHER" id="PTHR46105">
    <property type="entry name" value="AGAP004733-PA"/>
    <property type="match status" value="1"/>
</dbReference>
<keyword evidence="4" id="KW-0677">Repeat</keyword>
<evidence type="ECO:0000313" key="19">
    <source>
        <dbReference type="RefSeq" id="XP_004914613.2"/>
    </source>
</evidence>
<evidence type="ECO:0000256" key="7">
    <source>
        <dbReference type="ARBA" id="ARBA00023015"/>
    </source>
</evidence>
<feature type="domain" description="C2H2-type" evidence="17">
    <location>
        <begin position="369"/>
        <end position="396"/>
    </location>
</feature>
<evidence type="ECO:0000256" key="14">
    <source>
        <dbReference type="PROSITE-ProRule" id="PRU00042"/>
    </source>
</evidence>
<dbReference type="Pfam" id="PF00651">
    <property type="entry name" value="BTB"/>
    <property type="match status" value="1"/>
</dbReference>
<comment type="subcellular location">
    <subcellularLocation>
        <location evidence="1">Nucleus</location>
    </subcellularLocation>
</comment>
<feature type="domain" description="C2H2-type" evidence="17">
    <location>
        <begin position="341"/>
        <end position="368"/>
    </location>
</feature>
<dbReference type="PROSITE" id="PS50157">
    <property type="entry name" value="ZINC_FINGER_C2H2_2"/>
    <property type="match status" value="8"/>
</dbReference>
<evidence type="ECO:0000256" key="13">
    <source>
        <dbReference type="ARBA" id="ARBA00078709"/>
    </source>
</evidence>
<dbReference type="RefSeq" id="XP_004914613.2">
    <property type="nucleotide sequence ID" value="XM_004914556.4"/>
</dbReference>
<dbReference type="AGR" id="Xenbase:XB-GENE-488944"/>
<dbReference type="SMART" id="SM00225">
    <property type="entry name" value="BTB"/>
    <property type="match status" value="1"/>
</dbReference>
<evidence type="ECO:0000256" key="3">
    <source>
        <dbReference type="ARBA" id="ARBA00022723"/>
    </source>
</evidence>
<dbReference type="OrthoDB" id="6365676at2759"/>
<protein>
    <recommendedName>
        <fullName evidence="12">Zinc finger and BTB domain-containing protein 24</fullName>
    </recommendedName>
    <alternativeName>
        <fullName evidence="13">Zinc finger protein 450</fullName>
    </alternativeName>
</protein>
<organism evidence="18 19">
    <name type="scientific">Xenopus tropicalis</name>
    <name type="common">Western clawed frog</name>
    <name type="synonym">Silurana tropicalis</name>
    <dbReference type="NCBI Taxonomy" id="8364"/>
    <lineage>
        <taxon>Eukaryota</taxon>
        <taxon>Metazoa</taxon>
        <taxon>Chordata</taxon>
        <taxon>Craniata</taxon>
        <taxon>Vertebrata</taxon>
        <taxon>Euteleostomi</taxon>
        <taxon>Amphibia</taxon>
        <taxon>Batrachia</taxon>
        <taxon>Anura</taxon>
        <taxon>Pipoidea</taxon>
        <taxon>Pipidae</taxon>
        <taxon>Xenopodinae</taxon>
        <taxon>Xenopus</taxon>
        <taxon>Silurana</taxon>
    </lineage>
</organism>
<proteinExistence type="inferred from homology"/>
<dbReference type="Pfam" id="PF12874">
    <property type="entry name" value="zf-met"/>
    <property type="match status" value="1"/>
</dbReference>
<feature type="domain" description="C2H2-type" evidence="17">
    <location>
        <begin position="453"/>
        <end position="480"/>
    </location>
</feature>
<keyword evidence="7" id="KW-0805">Transcription regulation</keyword>
<evidence type="ECO:0000256" key="9">
    <source>
        <dbReference type="ARBA" id="ARBA00023163"/>
    </source>
</evidence>
<feature type="domain" description="C2H2-type" evidence="17">
    <location>
        <begin position="481"/>
        <end position="508"/>
    </location>
</feature>
<keyword evidence="8" id="KW-0238">DNA-binding</keyword>
<dbReference type="GeneID" id="100496803"/>
<dbReference type="GO" id="GO:0006357">
    <property type="term" value="P:regulation of transcription by RNA polymerase II"/>
    <property type="evidence" value="ECO:0000318"/>
    <property type="project" value="GO_Central"/>
</dbReference>
<dbReference type="GO" id="GO:0003677">
    <property type="term" value="F:DNA binding"/>
    <property type="evidence" value="ECO:0007669"/>
    <property type="project" value="UniProtKB-KW"/>
</dbReference>
<evidence type="ECO:0000256" key="6">
    <source>
        <dbReference type="ARBA" id="ARBA00022833"/>
    </source>
</evidence>
<dbReference type="Pfam" id="PF00096">
    <property type="entry name" value="zf-C2H2"/>
    <property type="match status" value="6"/>
</dbReference>
<dbReference type="SUPFAM" id="SSF57667">
    <property type="entry name" value="beta-beta-alpha zinc fingers"/>
    <property type="match status" value="4"/>
</dbReference>
<dbReference type="Xenbase" id="XB-GENE-488944">
    <property type="gene designation" value="zbtb24"/>
</dbReference>
<dbReference type="GO" id="GO:0008270">
    <property type="term" value="F:zinc ion binding"/>
    <property type="evidence" value="ECO:0007669"/>
    <property type="project" value="UniProtKB-KW"/>
</dbReference>
<dbReference type="Gene3D" id="3.30.710.10">
    <property type="entry name" value="Potassium Channel Kv1.1, Chain A"/>
    <property type="match status" value="1"/>
</dbReference>
<evidence type="ECO:0000256" key="12">
    <source>
        <dbReference type="ARBA" id="ARBA00071013"/>
    </source>
</evidence>
<dbReference type="InterPro" id="IPR050457">
    <property type="entry name" value="ZnFinger_BTB_dom_contain"/>
</dbReference>
<evidence type="ECO:0000259" key="16">
    <source>
        <dbReference type="PROSITE" id="PS50097"/>
    </source>
</evidence>
<dbReference type="FunFam" id="3.30.160.60:FF:001480">
    <property type="entry name" value="Si:cabz01071911.3"/>
    <property type="match status" value="1"/>
</dbReference>
<evidence type="ECO:0000256" key="10">
    <source>
        <dbReference type="ARBA" id="ARBA00023242"/>
    </source>
</evidence>
<dbReference type="Gene3D" id="3.30.160.60">
    <property type="entry name" value="Classic Zinc Finger"/>
    <property type="match status" value="8"/>
</dbReference>
<dbReference type="InterPro" id="IPR013087">
    <property type="entry name" value="Znf_C2H2_type"/>
</dbReference>